<comment type="subcellular location">
    <subcellularLocation>
        <location evidence="1">Nucleus</location>
    </subcellularLocation>
</comment>
<feature type="region of interest" description="Disordered" evidence="16">
    <location>
        <begin position="595"/>
        <end position="794"/>
    </location>
</feature>
<evidence type="ECO:0000259" key="17">
    <source>
        <dbReference type="PROSITE" id="PS51050"/>
    </source>
</evidence>
<dbReference type="InterPro" id="IPR041006">
    <property type="entry name" value="Morc_S5"/>
</dbReference>
<keyword evidence="14" id="KW-0539">Nucleus</keyword>
<evidence type="ECO:0000256" key="11">
    <source>
        <dbReference type="ARBA" id="ARBA00022843"/>
    </source>
</evidence>
<keyword evidence="8" id="KW-0862">Zinc</keyword>
<dbReference type="GO" id="GO:0008270">
    <property type="term" value="F:zinc ion binding"/>
    <property type="evidence" value="ECO:0007669"/>
    <property type="project" value="UniProtKB-KW"/>
</dbReference>
<dbReference type="FunFam" id="3.30.40.100:FF:000001">
    <property type="entry name" value="MORC family CW-type zinc finger protein 2"/>
    <property type="match status" value="1"/>
</dbReference>
<evidence type="ECO:0000256" key="7">
    <source>
        <dbReference type="ARBA" id="ARBA00022801"/>
    </source>
</evidence>
<dbReference type="Gene3D" id="3.30.565.10">
    <property type="entry name" value="Histidine kinase-like ATPase, C-terminal domain"/>
    <property type="match status" value="1"/>
</dbReference>
<dbReference type="GO" id="GO:0016787">
    <property type="term" value="F:hydrolase activity"/>
    <property type="evidence" value="ECO:0007669"/>
    <property type="project" value="UniProtKB-KW"/>
</dbReference>
<name>A0A3B5QY32_XIPMA</name>
<dbReference type="Gene3D" id="3.30.40.100">
    <property type="match status" value="1"/>
</dbReference>
<evidence type="ECO:0000256" key="3">
    <source>
        <dbReference type="ARBA" id="ARBA00022553"/>
    </source>
</evidence>
<keyword evidence="10" id="KW-0460">Magnesium</keyword>
<keyword evidence="12" id="KW-0007">Acetylation</keyword>
<dbReference type="Ensembl" id="ENSXMAT00000024797.1">
    <property type="protein sequence ID" value="ENSXMAP00000036059.1"/>
    <property type="gene ID" value="ENSXMAG00000007611.2"/>
</dbReference>
<keyword evidence="4" id="KW-0479">Metal-binding</keyword>
<feature type="domain" description="CW-type" evidence="17">
    <location>
        <begin position="490"/>
        <end position="544"/>
    </location>
</feature>
<keyword evidence="6" id="KW-0863">Zinc-finger</keyword>
<evidence type="ECO:0000313" key="18">
    <source>
        <dbReference type="Ensembl" id="ENSXMAP00000036059.1"/>
    </source>
</evidence>
<dbReference type="Pfam" id="PF23327">
    <property type="entry name" value="Chromo_MORC2_6th"/>
    <property type="match status" value="1"/>
</dbReference>
<dbReference type="CDD" id="cd16931">
    <property type="entry name" value="HATPase_MORC-like"/>
    <property type="match status" value="1"/>
</dbReference>
<sequence length="1005" mass="114238">MAYSSYSNLSRAQLTFEYLHTNSTTHEFLFGALAELVDNSRDANATRIDIYTEKRPELRGGFMLFFLDDGIGMDPIEATHVIQFGKSNKRSPESTQIGQYGNGLKSGSMRIGKDFILFTKKDNTLTCLFLSRTFHEEEGLDEVIVPLPSWDLKTKEPLTSDPEKYAIETELIFKYSPFKNEHQLMEQFNKIESSSGTLVVVYNLKLMDNGEPELDVESDHQDILMAGTPAEGVKPERRSFRAYTAVLYIDPRMRIFIQGHKVRTKRLSCCLYKPRVYKYSSTRFKTRAEQEVKKADHLAKIAEEKAREAESKSVAMEARLGNDLSKESRAILRKVQDSAMMLRRDADIRKRNLEAKQKALKEPKDLNFIFGVNIGQRELDGMFVYNCSRLIKMYEKTGPQLEGGMACGGVVGVVDVPYLVLEPTHNKQDFADAKEYRHLLKAMGEHLAQYWKDTNIAQKGIVKFWDEFGYLSASWSAPPSTELRYKRRRAMEIPITIQCDKCLKWRTLPFQMDAVDKRYPDSWVCLMNPDSTQDRCDAPEQKQNFPVGVLKKDKQTAEDKQKELAEKIKQQQEKLEALQKTSTIKSAADIKKLPLEVSMKPTETSGQATRSSERTTSRPRSPPLPAHLKSAPSIPLSRTASQRPTRASATPPTPLKPELSRTRAAAKIPPSETKATPKASAKTPPPSRSSRSLTKASPIKPAAAGQRKRIIEQEESEDEEDDDDDEEEEEEDSEEDMEEEPQSKKSKMATAASNRGKVVEKALPPKRGKLDEVPEKTQQKEPENDTKNAQKDKGLLVEVRVNKEWFTGKVIAVEANKQSVRWKVKFDYVPRATPKDRWVFKGSDEVRLMRPPSPNSQTPDTQQETEKGSAPMEPDTTQPGTSREVTDSLVAMLRTMLRYFFPPAFRIPKDDVNSMTAEELMAFPLKEYFQQYESGLQSLCNSYQSRADARAKAVEEKNNNTEVKLKEADEKLQKLRTNIVALLQKVQEVRTTNLKCTLFFTLLHV</sequence>
<evidence type="ECO:0000256" key="1">
    <source>
        <dbReference type="ARBA" id="ARBA00004123"/>
    </source>
</evidence>
<dbReference type="PANTHER" id="PTHR23337:SF3">
    <property type="entry name" value="MORC FAMILY CW-TYPE ZINC FINGER 2"/>
    <property type="match status" value="1"/>
</dbReference>
<feature type="compositionally biased region" description="Basic and acidic residues" evidence="16">
    <location>
        <begin position="768"/>
        <end position="794"/>
    </location>
</feature>
<keyword evidence="19" id="KW-1185">Reference proteome</keyword>
<feature type="region of interest" description="Disordered" evidence="16">
    <location>
        <begin position="843"/>
        <end position="884"/>
    </location>
</feature>
<keyword evidence="13 15" id="KW-0175">Coiled coil</keyword>
<dbReference type="InterPro" id="IPR011124">
    <property type="entry name" value="Znf_CW"/>
</dbReference>
<dbReference type="PROSITE" id="PS51050">
    <property type="entry name" value="ZF_CW"/>
    <property type="match status" value="1"/>
</dbReference>
<keyword evidence="3" id="KW-0597">Phosphoprotein</keyword>
<feature type="compositionally biased region" description="Low complexity" evidence="16">
    <location>
        <begin position="673"/>
        <end position="692"/>
    </location>
</feature>
<proteinExistence type="predicted"/>
<dbReference type="GeneTree" id="ENSGT00940000153998"/>
<dbReference type="FunFam" id="3.30.565.10:FF:000027">
    <property type="entry name" value="MORC family CW-type zinc finger protein 2"/>
    <property type="match status" value="1"/>
</dbReference>
<dbReference type="Pfam" id="PF17942">
    <property type="entry name" value="Morc6_S5"/>
    <property type="match status" value="1"/>
</dbReference>
<keyword evidence="2" id="KW-1017">Isopeptide bond</keyword>
<keyword evidence="9" id="KW-0067">ATP-binding</keyword>
<evidence type="ECO:0000256" key="4">
    <source>
        <dbReference type="ARBA" id="ARBA00022723"/>
    </source>
</evidence>
<protein>
    <submittedName>
        <fullName evidence="18">MORC family CW-type zinc finger 2</fullName>
    </submittedName>
</protein>
<feature type="coiled-coil region" evidence="15">
    <location>
        <begin position="285"/>
        <end position="319"/>
    </location>
</feature>
<evidence type="ECO:0000256" key="6">
    <source>
        <dbReference type="ARBA" id="ARBA00022771"/>
    </source>
</evidence>
<dbReference type="GO" id="GO:0005634">
    <property type="term" value="C:nucleus"/>
    <property type="evidence" value="ECO:0007669"/>
    <property type="project" value="UniProtKB-SubCell"/>
</dbReference>
<dbReference type="Pfam" id="PF07496">
    <property type="entry name" value="zf-CW"/>
    <property type="match status" value="1"/>
</dbReference>
<evidence type="ECO:0000256" key="14">
    <source>
        <dbReference type="ARBA" id="ARBA00023242"/>
    </source>
</evidence>
<accession>A0A3B5QY32</accession>
<dbReference type="GO" id="GO:0005524">
    <property type="term" value="F:ATP binding"/>
    <property type="evidence" value="ECO:0007669"/>
    <property type="project" value="UniProtKB-KW"/>
</dbReference>
<evidence type="ECO:0000256" key="16">
    <source>
        <dbReference type="SAM" id="MobiDB-lite"/>
    </source>
</evidence>
<evidence type="ECO:0000256" key="2">
    <source>
        <dbReference type="ARBA" id="ARBA00022499"/>
    </source>
</evidence>
<keyword evidence="7" id="KW-0378">Hydrolase</keyword>
<dbReference type="Proteomes" id="UP000002852">
    <property type="component" value="Unassembled WGS sequence"/>
</dbReference>
<dbReference type="InterPro" id="IPR036890">
    <property type="entry name" value="HATPase_C_sf"/>
</dbReference>
<dbReference type="PANTHER" id="PTHR23337">
    <property type="entry name" value="ZINC FINGER CW-TYPE COILED-COIL DOMAIN PROTEIN 1"/>
    <property type="match status" value="1"/>
</dbReference>
<reference evidence="18" key="3">
    <citation type="submission" date="2025-08" db="UniProtKB">
        <authorList>
            <consortium name="Ensembl"/>
        </authorList>
    </citation>
    <scope>IDENTIFICATION</scope>
    <source>
        <strain evidence="18">JP 163 A</strain>
    </source>
</reference>
<feature type="compositionally biased region" description="Basic and acidic residues" evidence="16">
    <location>
        <begin position="550"/>
        <end position="564"/>
    </location>
</feature>
<evidence type="ECO:0000256" key="13">
    <source>
        <dbReference type="ARBA" id="ARBA00023054"/>
    </source>
</evidence>
<feature type="region of interest" description="Disordered" evidence="16">
    <location>
        <begin position="533"/>
        <end position="564"/>
    </location>
</feature>
<dbReference type="InterPro" id="IPR056360">
    <property type="entry name" value="Chromo_MORC2_6th"/>
</dbReference>
<keyword evidence="11" id="KW-0832">Ubl conjugation</keyword>
<evidence type="ECO:0000256" key="10">
    <source>
        <dbReference type="ARBA" id="ARBA00022842"/>
    </source>
</evidence>
<reference evidence="18" key="4">
    <citation type="submission" date="2025-09" db="UniProtKB">
        <authorList>
            <consortium name="Ensembl"/>
        </authorList>
    </citation>
    <scope>IDENTIFICATION</scope>
    <source>
        <strain evidence="18">JP 163 A</strain>
    </source>
</reference>
<keyword evidence="5" id="KW-0547">Nucleotide-binding</keyword>
<evidence type="ECO:0000256" key="12">
    <source>
        <dbReference type="ARBA" id="ARBA00022990"/>
    </source>
</evidence>
<evidence type="ECO:0000256" key="15">
    <source>
        <dbReference type="SAM" id="Coils"/>
    </source>
</evidence>
<dbReference type="SUPFAM" id="SSF55874">
    <property type="entry name" value="ATPase domain of HSP90 chaperone/DNA topoisomerase II/histidine kinase"/>
    <property type="match status" value="1"/>
</dbReference>
<evidence type="ECO:0000313" key="19">
    <source>
        <dbReference type="Proteomes" id="UP000002852"/>
    </source>
</evidence>
<reference evidence="19" key="2">
    <citation type="journal article" date="2013" name="Nat. Genet.">
        <title>The genome of the platyfish, Xiphophorus maculatus, provides insights into evolutionary adaptation and several complex traits.</title>
        <authorList>
            <person name="Schartl M."/>
            <person name="Walter R.B."/>
            <person name="Shen Y."/>
            <person name="Garcia T."/>
            <person name="Catchen J."/>
            <person name="Amores A."/>
            <person name="Braasch I."/>
            <person name="Chalopin D."/>
            <person name="Volff J.N."/>
            <person name="Lesch K.P."/>
            <person name="Bisazza A."/>
            <person name="Minx P."/>
            <person name="Hillier L."/>
            <person name="Wilson R.K."/>
            <person name="Fuerstenberg S."/>
            <person name="Boore J."/>
            <person name="Searle S."/>
            <person name="Postlethwait J.H."/>
            <person name="Warren W.C."/>
        </authorList>
    </citation>
    <scope>NUCLEOTIDE SEQUENCE [LARGE SCALE GENOMIC DNA]</scope>
    <source>
        <strain evidence="19">JP 163 A</strain>
    </source>
</reference>
<evidence type="ECO:0000256" key="5">
    <source>
        <dbReference type="ARBA" id="ARBA00022741"/>
    </source>
</evidence>
<feature type="compositionally biased region" description="Acidic residues" evidence="16">
    <location>
        <begin position="713"/>
        <end position="740"/>
    </location>
</feature>
<dbReference type="Pfam" id="PF13589">
    <property type="entry name" value="HATPase_c_3"/>
    <property type="match status" value="1"/>
</dbReference>
<evidence type="ECO:0000256" key="9">
    <source>
        <dbReference type="ARBA" id="ARBA00022840"/>
    </source>
</evidence>
<feature type="coiled-coil region" evidence="15">
    <location>
        <begin position="951"/>
        <end position="992"/>
    </location>
</feature>
<evidence type="ECO:0000256" key="8">
    <source>
        <dbReference type="ARBA" id="ARBA00022833"/>
    </source>
</evidence>
<dbReference type="AlphaFoldDB" id="A0A3B5QY32"/>
<reference evidence="19" key="1">
    <citation type="submission" date="2012-01" db="EMBL/GenBank/DDBJ databases">
        <authorList>
            <person name="Walter R."/>
            <person name="Schartl M."/>
            <person name="Warren W."/>
        </authorList>
    </citation>
    <scope>NUCLEOTIDE SEQUENCE [LARGE SCALE GENOMIC DNA]</scope>
    <source>
        <strain evidence="19">JP 163 A</strain>
    </source>
</reference>
<organism evidence="18 19">
    <name type="scientific">Xiphophorus maculatus</name>
    <name type="common">Southern platyfish</name>
    <name type="synonym">Platypoecilus maculatus</name>
    <dbReference type="NCBI Taxonomy" id="8083"/>
    <lineage>
        <taxon>Eukaryota</taxon>
        <taxon>Metazoa</taxon>
        <taxon>Chordata</taxon>
        <taxon>Craniata</taxon>
        <taxon>Vertebrata</taxon>
        <taxon>Euteleostomi</taxon>
        <taxon>Actinopterygii</taxon>
        <taxon>Neopterygii</taxon>
        <taxon>Teleostei</taxon>
        <taxon>Neoteleostei</taxon>
        <taxon>Acanthomorphata</taxon>
        <taxon>Ovalentaria</taxon>
        <taxon>Atherinomorphae</taxon>
        <taxon>Cyprinodontiformes</taxon>
        <taxon>Poeciliidae</taxon>
        <taxon>Poeciliinae</taxon>
        <taxon>Xiphophorus</taxon>
    </lineage>
</organism>